<dbReference type="EMBL" id="JARLKZ010000016">
    <property type="protein sequence ID" value="MEC0242347.1"/>
    <property type="molecule type" value="Genomic_DNA"/>
</dbReference>
<evidence type="ECO:0000313" key="1">
    <source>
        <dbReference type="EMBL" id="MEC0242347.1"/>
    </source>
</evidence>
<protein>
    <submittedName>
        <fullName evidence="1">Helix-turn-helix transcriptional regulator</fullName>
    </submittedName>
</protein>
<dbReference type="InterPro" id="IPR001387">
    <property type="entry name" value="Cro/C1-type_HTH"/>
</dbReference>
<dbReference type="CDD" id="cd00093">
    <property type="entry name" value="HTH_XRE"/>
    <property type="match status" value="1"/>
</dbReference>
<organism evidence="1 2">
    <name type="scientific">Paenibacillus dokdonensis</name>
    <dbReference type="NCBI Taxonomy" id="2567944"/>
    <lineage>
        <taxon>Bacteria</taxon>
        <taxon>Bacillati</taxon>
        <taxon>Bacillota</taxon>
        <taxon>Bacilli</taxon>
        <taxon>Bacillales</taxon>
        <taxon>Paenibacillaceae</taxon>
        <taxon>Paenibacillus</taxon>
    </lineage>
</organism>
<dbReference type="Proteomes" id="UP001344632">
    <property type="component" value="Unassembled WGS sequence"/>
</dbReference>
<gene>
    <name evidence="1" type="ORF">P4H66_21295</name>
</gene>
<keyword evidence="2" id="KW-1185">Reference proteome</keyword>
<accession>A0ABU6GW00</accession>
<evidence type="ECO:0000313" key="2">
    <source>
        <dbReference type="Proteomes" id="UP001344632"/>
    </source>
</evidence>
<comment type="caution">
    <text evidence="1">The sequence shown here is derived from an EMBL/GenBank/DDBJ whole genome shotgun (WGS) entry which is preliminary data.</text>
</comment>
<reference evidence="1 2" key="1">
    <citation type="submission" date="2023-03" db="EMBL/GenBank/DDBJ databases">
        <title>Bacillus Genome Sequencing.</title>
        <authorList>
            <person name="Dunlap C."/>
        </authorList>
    </citation>
    <scope>NUCLEOTIDE SEQUENCE [LARGE SCALE GENOMIC DNA]</scope>
    <source>
        <strain evidence="1 2">BD-525</strain>
    </source>
</reference>
<name>A0ABU6GW00_9BACL</name>
<dbReference type="RefSeq" id="WP_326090117.1">
    <property type="nucleotide sequence ID" value="NZ_JARLKZ010000016.1"/>
</dbReference>
<dbReference type="InterPro" id="IPR011990">
    <property type="entry name" value="TPR-like_helical_dom_sf"/>
</dbReference>
<sequence>MLKERIDFLCKKKDMTRKELVDGLVTQAHFANILAERYPLADDLAQHIASRLGVSPSYLLQASSTDPESLAKAEAIFELMSQSAASIEEHQVNELPDRDDALTVELTTALMKAVYYQQLNDSLAHEYLHQNYLNVYLEKFGRPDDNHLPLPAKKAMLYYKIQLYRSKQHYHEALNQTRRLAELLEPGSETWLTTQNLMLEAHIYLKQFDQAKLIFEQTMKHVYEQRLFHRLTGLYIAYSGYNFSVGLVQEALLALSMAEANLVYTANQGEMIPTIVNNRIIMQTLLCEYGKAAEEIARFEEMIQREPEEIRQKLYPLIHIYRCELALSQKQWALLPGLIEELDSSAQSTDQQMSRIFYQSQLFLAQGHHEQFMEQALACLPYFESIQQTNRLEPLYESLAVVSEEFRKYKESAAYYKKLVYLLRSK</sequence>
<proteinExistence type="predicted"/>
<dbReference type="Gene3D" id="1.25.40.10">
    <property type="entry name" value="Tetratricopeptide repeat domain"/>
    <property type="match status" value="1"/>
</dbReference>